<accession>A0ABU6QP81</accession>
<organism evidence="1 2">
    <name type="scientific">Stylosanthes scabra</name>
    <dbReference type="NCBI Taxonomy" id="79078"/>
    <lineage>
        <taxon>Eukaryota</taxon>
        <taxon>Viridiplantae</taxon>
        <taxon>Streptophyta</taxon>
        <taxon>Embryophyta</taxon>
        <taxon>Tracheophyta</taxon>
        <taxon>Spermatophyta</taxon>
        <taxon>Magnoliopsida</taxon>
        <taxon>eudicotyledons</taxon>
        <taxon>Gunneridae</taxon>
        <taxon>Pentapetalae</taxon>
        <taxon>rosids</taxon>
        <taxon>fabids</taxon>
        <taxon>Fabales</taxon>
        <taxon>Fabaceae</taxon>
        <taxon>Papilionoideae</taxon>
        <taxon>50 kb inversion clade</taxon>
        <taxon>dalbergioids sensu lato</taxon>
        <taxon>Dalbergieae</taxon>
        <taxon>Pterocarpus clade</taxon>
        <taxon>Stylosanthes</taxon>
    </lineage>
</organism>
<evidence type="ECO:0000313" key="2">
    <source>
        <dbReference type="Proteomes" id="UP001341840"/>
    </source>
</evidence>
<proteinExistence type="predicted"/>
<reference evidence="1 2" key="1">
    <citation type="journal article" date="2023" name="Plants (Basel)">
        <title>Bridging the Gap: Combining Genomics and Transcriptomics Approaches to Understand Stylosanthes scabra, an Orphan Legume from the Brazilian Caatinga.</title>
        <authorList>
            <person name="Ferreira-Neto J.R.C."/>
            <person name="da Silva M.D."/>
            <person name="Binneck E."/>
            <person name="de Melo N.F."/>
            <person name="da Silva R.H."/>
            <person name="de Melo A.L.T.M."/>
            <person name="Pandolfi V."/>
            <person name="Bustamante F.O."/>
            <person name="Brasileiro-Vidal A.C."/>
            <person name="Benko-Iseppon A.M."/>
        </authorList>
    </citation>
    <scope>NUCLEOTIDE SEQUENCE [LARGE SCALE GENOMIC DNA]</scope>
    <source>
        <tissue evidence="1">Leaves</tissue>
    </source>
</reference>
<protein>
    <submittedName>
        <fullName evidence="1">Uncharacterized protein</fullName>
    </submittedName>
</protein>
<dbReference type="PANTHER" id="PTHR38937:SF2">
    <property type="entry name" value="MEMBRANE PROTEIN OF ER BODY-LIKE PROTEIN ISOFORM X1"/>
    <property type="match status" value="1"/>
</dbReference>
<comment type="caution">
    <text evidence="1">The sequence shown here is derived from an EMBL/GenBank/DDBJ whole genome shotgun (WGS) entry which is preliminary data.</text>
</comment>
<dbReference type="Proteomes" id="UP001341840">
    <property type="component" value="Unassembled WGS sequence"/>
</dbReference>
<gene>
    <name evidence="1" type="ORF">PIB30_070684</name>
</gene>
<keyword evidence="2" id="KW-1185">Reference proteome</keyword>
<name>A0ABU6QP81_9FABA</name>
<dbReference type="InterPro" id="IPR052843">
    <property type="entry name" value="ER_body_metal_sequester"/>
</dbReference>
<dbReference type="PANTHER" id="PTHR38937">
    <property type="entry name" value="MEMBRANE PROTEIN OF ER BODY-LIKE PROTEIN"/>
    <property type="match status" value="1"/>
</dbReference>
<sequence>MAISVVENNSHFNSGNAEAWLGMVDEIIEGRAFVYSTSSSDNNNVYFDPEQDKISSSSSTEAGLILRKEIEQDVKEEELDVETVLVKQETHDLFCPNCNSCITKRVILKKRKRSFKNSSDTEAKRGKSSAESDVGIIEPNFEPEREPELFRCLSCFSFFLPRRNGTKLIPNSGGARGPETSKDSSIKQTYKLEDPSIMAASKGNCFFSLCASNQREKSREQDLHHLTLYEQGQHSLKLSVTPESLSIEGTSSILIIEARHPIQSPLDNR</sequence>
<dbReference type="EMBL" id="JASCZI010000801">
    <property type="protein sequence ID" value="MED6113426.1"/>
    <property type="molecule type" value="Genomic_DNA"/>
</dbReference>
<evidence type="ECO:0000313" key="1">
    <source>
        <dbReference type="EMBL" id="MED6113426.1"/>
    </source>
</evidence>